<dbReference type="EMBL" id="CP041046">
    <property type="protein sequence ID" value="QDE41299.1"/>
    <property type="molecule type" value="Genomic_DNA"/>
</dbReference>
<dbReference type="GO" id="GO:0046872">
    <property type="term" value="F:metal ion binding"/>
    <property type="evidence" value="ECO:0007669"/>
    <property type="project" value="UniProtKB-KW"/>
</dbReference>
<protein>
    <submittedName>
        <fullName evidence="5">Pirin family protein</fullName>
    </submittedName>
</protein>
<dbReference type="PANTHER" id="PTHR13903">
    <property type="entry name" value="PIRIN-RELATED"/>
    <property type="match status" value="1"/>
</dbReference>
<evidence type="ECO:0000259" key="4">
    <source>
        <dbReference type="Pfam" id="PF02678"/>
    </source>
</evidence>
<feature type="binding site" evidence="2">
    <location>
        <position position="116"/>
    </location>
    <ligand>
        <name>Fe cation</name>
        <dbReference type="ChEBI" id="CHEBI:24875"/>
    </ligand>
</feature>
<organism evidence="5 6">
    <name type="scientific">Luteibacter pinisoli</name>
    <dbReference type="NCBI Taxonomy" id="2589080"/>
    <lineage>
        <taxon>Bacteria</taxon>
        <taxon>Pseudomonadati</taxon>
        <taxon>Pseudomonadota</taxon>
        <taxon>Gammaproteobacteria</taxon>
        <taxon>Lysobacterales</taxon>
        <taxon>Rhodanobacteraceae</taxon>
        <taxon>Luteibacter</taxon>
    </lineage>
</organism>
<name>A0A4Y5Z9T4_9GAMM</name>
<dbReference type="InterPro" id="IPR012093">
    <property type="entry name" value="Pirin"/>
</dbReference>
<dbReference type="PIRSF" id="PIRSF006232">
    <property type="entry name" value="Pirin"/>
    <property type="match status" value="1"/>
</dbReference>
<evidence type="ECO:0000313" key="6">
    <source>
        <dbReference type="Proteomes" id="UP000316093"/>
    </source>
</evidence>
<dbReference type="PANTHER" id="PTHR13903:SF8">
    <property type="entry name" value="PIRIN"/>
    <property type="match status" value="1"/>
</dbReference>
<feature type="binding site" evidence="2">
    <location>
        <position position="72"/>
    </location>
    <ligand>
        <name>Fe cation</name>
        <dbReference type="ChEBI" id="CHEBI:24875"/>
    </ligand>
</feature>
<feature type="domain" description="Pirin N-terminal" evidence="4">
    <location>
        <begin position="45"/>
        <end position="135"/>
    </location>
</feature>
<accession>A0A4Y5Z9T4</accession>
<comment type="similarity">
    <text evidence="1 3">Belongs to the pirin family.</text>
</comment>
<dbReference type="InterPro" id="IPR003829">
    <property type="entry name" value="Pirin_N_dom"/>
</dbReference>
<dbReference type="KEGG" id="lpy:FIV34_19915"/>
<dbReference type="Proteomes" id="UP000316093">
    <property type="component" value="Chromosome"/>
</dbReference>
<keyword evidence="2" id="KW-0479">Metal-binding</keyword>
<keyword evidence="6" id="KW-1185">Reference proteome</keyword>
<dbReference type="AlphaFoldDB" id="A0A4Y5Z9T4"/>
<dbReference type="SUPFAM" id="SSF51182">
    <property type="entry name" value="RmlC-like cupins"/>
    <property type="match status" value="1"/>
</dbReference>
<proteinExistence type="inferred from homology"/>
<evidence type="ECO:0000256" key="1">
    <source>
        <dbReference type="ARBA" id="ARBA00008416"/>
    </source>
</evidence>
<dbReference type="InterPro" id="IPR011051">
    <property type="entry name" value="RmlC_Cupin_sf"/>
</dbReference>
<sequence length="305" mass="32282">MRGGSGTLPQRRTFVSTVAVTRDVIYRTRGRGHGEVFRLVSPSGLGEQLKPFVFLDSFGGVMSEFAAAGGMHPHSGIGTVTVFTRGDVHFDDPDAGSGYIGYGGVEWMRAGAGVWHGKELSSGRSERIHGFQLWLALPAELELAPVDSQYIEASDMHQVGPAHVIVGTHGGVTSPIRAPDGVNYLLVTLAPGQLWNYTPPAGHTIGWLALSRGSLSGSAKASNGELLVFSEDDGVIALQGGSEGATFVLGSAIPHPHDLHLGYYSVHATAEGLVTGERNIAELKEQLFSLGNRQRVSGSTPIYRG</sequence>
<reference evidence="5 6" key="1">
    <citation type="submission" date="2019-06" db="EMBL/GenBank/DDBJ databases">
        <title>A complete genome sequence for Luteibacter pinisoli MAH-14.</title>
        <authorList>
            <person name="Baltrus D.A."/>
        </authorList>
    </citation>
    <scope>NUCLEOTIDE SEQUENCE [LARGE SCALE GENOMIC DNA]</scope>
    <source>
        <strain evidence="5 6">MAH-14</strain>
    </source>
</reference>
<gene>
    <name evidence="5" type="ORF">FIV34_19915</name>
</gene>
<dbReference type="InterPro" id="IPR014710">
    <property type="entry name" value="RmlC-like_jellyroll"/>
</dbReference>
<evidence type="ECO:0000256" key="2">
    <source>
        <dbReference type="PIRSR" id="PIRSR006232-1"/>
    </source>
</evidence>
<evidence type="ECO:0000313" key="5">
    <source>
        <dbReference type="EMBL" id="QDE41299.1"/>
    </source>
</evidence>
<evidence type="ECO:0000256" key="3">
    <source>
        <dbReference type="RuleBase" id="RU003457"/>
    </source>
</evidence>
<feature type="binding site" evidence="2">
    <location>
        <position position="119"/>
    </location>
    <ligand>
        <name>Fe cation</name>
        <dbReference type="ChEBI" id="CHEBI:24875"/>
    </ligand>
</feature>
<comment type="cofactor">
    <cofactor evidence="2">
        <name>Fe cation</name>
        <dbReference type="ChEBI" id="CHEBI:24875"/>
    </cofactor>
    <text evidence="2">Binds 1 Fe cation per subunit.</text>
</comment>
<dbReference type="OrthoDB" id="321327at2"/>
<dbReference type="Pfam" id="PF02678">
    <property type="entry name" value="Pirin"/>
    <property type="match status" value="1"/>
</dbReference>
<feature type="binding site" evidence="2">
    <location>
        <position position="74"/>
    </location>
    <ligand>
        <name>Fe cation</name>
        <dbReference type="ChEBI" id="CHEBI:24875"/>
    </ligand>
</feature>
<keyword evidence="2" id="KW-0408">Iron</keyword>
<dbReference type="Gene3D" id="2.60.120.10">
    <property type="entry name" value="Jelly Rolls"/>
    <property type="match status" value="1"/>
</dbReference>